<dbReference type="PANTHER" id="PTHR46470">
    <property type="entry name" value="N-ACYLNEURAMINATE-9-PHOSPHATASE"/>
    <property type="match status" value="1"/>
</dbReference>
<dbReference type="InterPro" id="IPR041492">
    <property type="entry name" value="HAD_2"/>
</dbReference>
<protein>
    <submittedName>
        <fullName evidence="5">HAD hydrolase, family IA, variant 1</fullName>
    </submittedName>
</protein>
<organism evidence="5 6">
    <name type="scientific">Leptospira santarosai str. MOR084</name>
    <dbReference type="NCBI Taxonomy" id="1049984"/>
    <lineage>
        <taxon>Bacteria</taxon>
        <taxon>Pseudomonadati</taxon>
        <taxon>Spirochaetota</taxon>
        <taxon>Spirochaetia</taxon>
        <taxon>Leptospirales</taxon>
        <taxon>Leptospiraceae</taxon>
        <taxon>Leptospira</taxon>
    </lineage>
</organism>
<dbReference type="PANTHER" id="PTHR46470:SF2">
    <property type="entry name" value="GLYCERALDEHYDE 3-PHOSPHATE PHOSPHATASE"/>
    <property type="match status" value="1"/>
</dbReference>
<evidence type="ECO:0000313" key="6">
    <source>
        <dbReference type="Proteomes" id="UP000006329"/>
    </source>
</evidence>
<dbReference type="GO" id="GO:0044281">
    <property type="term" value="P:small molecule metabolic process"/>
    <property type="evidence" value="ECO:0007669"/>
    <property type="project" value="UniProtKB-ARBA"/>
</dbReference>
<dbReference type="Proteomes" id="UP000006329">
    <property type="component" value="Unassembled WGS sequence"/>
</dbReference>
<reference evidence="5" key="1">
    <citation type="submission" date="2012-10" db="EMBL/GenBank/DDBJ databases">
        <authorList>
            <person name="Harkins D.M."/>
            <person name="Durkin A.S."/>
            <person name="Brinkac L.M."/>
            <person name="Haft D.H."/>
            <person name="Selengut J.D."/>
            <person name="Sanka R."/>
            <person name="DePew J."/>
            <person name="Purushe J."/>
            <person name="Matthias M.A."/>
            <person name="Vinetz J.M."/>
            <person name="Sutton G.G."/>
            <person name="Nierman W.C."/>
            <person name="Fouts D.E."/>
        </authorList>
    </citation>
    <scope>NUCLEOTIDE SEQUENCE [LARGE SCALE GENOMIC DNA]</scope>
    <source>
        <strain evidence="5">MOR084</strain>
    </source>
</reference>
<sequence length="284" mass="33159">MSILVGRFKGISNPARKNEGKRIAFGVGKILLQGMALFLDFDNTLLDSIGIYETTIRKFCKNAQEYGFSSAKEFSEFYETARKETKIELKDSPSNRLRLIYFKKMCLSKWGTLDPKWVLKLERDYFRNFRDGIRILRKKYEKEYKEVFSLLKTISEKHKLLFCTNENLKTQLIKFDLLFPKTFPYAILSSEEVGKEKPSEEFYSKANRLVSEEKVVSMIGDSLKDDIEGALRYGIPAIRITSIFSKKQNGPEERKISFEIGSDKKREYSYLETNDLRTALRLFL</sequence>
<evidence type="ECO:0000256" key="3">
    <source>
        <dbReference type="ARBA" id="ARBA00022801"/>
    </source>
</evidence>
<dbReference type="InterPro" id="IPR006439">
    <property type="entry name" value="HAD-SF_hydro_IA"/>
</dbReference>
<proteinExistence type="predicted"/>
<dbReference type="SFLD" id="SFLDS00003">
    <property type="entry name" value="Haloacid_Dehalogenase"/>
    <property type="match status" value="1"/>
</dbReference>
<dbReference type="SFLD" id="SFLDG01129">
    <property type="entry name" value="C1.5:_HAD__Beta-PGM__Phosphata"/>
    <property type="match status" value="1"/>
</dbReference>
<keyword evidence="3 5" id="KW-0378">Hydrolase</keyword>
<dbReference type="SUPFAM" id="SSF56784">
    <property type="entry name" value="HAD-like"/>
    <property type="match status" value="1"/>
</dbReference>
<dbReference type="InterPro" id="IPR036412">
    <property type="entry name" value="HAD-like_sf"/>
</dbReference>
<dbReference type="Pfam" id="PF13419">
    <property type="entry name" value="HAD_2"/>
    <property type="match status" value="1"/>
</dbReference>
<keyword evidence="4" id="KW-0460">Magnesium</keyword>
<gene>
    <name evidence="5" type="ORF">LEP1GSC179_3451</name>
</gene>
<comment type="caution">
    <text evidence="5">The sequence shown here is derived from an EMBL/GenBank/DDBJ whole genome shotgun (WGS) entry which is preliminary data.</text>
</comment>
<dbReference type="AlphaFoldDB" id="A0A0E2BGL2"/>
<dbReference type="EMBL" id="AHON02000029">
    <property type="protein sequence ID" value="EKO34493.1"/>
    <property type="molecule type" value="Genomic_DNA"/>
</dbReference>
<evidence type="ECO:0000256" key="2">
    <source>
        <dbReference type="ARBA" id="ARBA00022723"/>
    </source>
</evidence>
<dbReference type="GO" id="GO:0016791">
    <property type="term" value="F:phosphatase activity"/>
    <property type="evidence" value="ECO:0007669"/>
    <property type="project" value="TreeGrafter"/>
</dbReference>
<dbReference type="GO" id="GO:0046872">
    <property type="term" value="F:metal ion binding"/>
    <property type="evidence" value="ECO:0007669"/>
    <property type="project" value="UniProtKB-KW"/>
</dbReference>
<dbReference type="Gene3D" id="1.10.150.520">
    <property type="match status" value="1"/>
</dbReference>
<evidence type="ECO:0000313" key="5">
    <source>
        <dbReference type="EMBL" id="EKO34493.1"/>
    </source>
</evidence>
<dbReference type="InterPro" id="IPR051400">
    <property type="entry name" value="HAD-like_hydrolase"/>
</dbReference>
<dbReference type="NCBIfam" id="TIGR01549">
    <property type="entry name" value="HAD-SF-IA-v1"/>
    <property type="match status" value="1"/>
</dbReference>
<accession>A0A0E2BGL2</accession>
<dbReference type="Gene3D" id="3.40.50.1000">
    <property type="entry name" value="HAD superfamily/HAD-like"/>
    <property type="match status" value="1"/>
</dbReference>
<keyword evidence="2" id="KW-0479">Metal-binding</keyword>
<dbReference type="InterPro" id="IPR023214">
    <property type="entry name" value="HAD_sf"/>
</dbReference>
<keyword evidence="6" id="KW-1185">Reference proteome</keyword>
<evidence type="ECO:0000256" key="4">
    <source>
        <dbReference type="ARBA" id="ARBA00022842"/>
    </source>
</evidence>
<comment type="cofactor">
    <cofactor evidence="1">
        <name>Mg(2+)</name>
        <dbReference type="ChEBI" id="CHEBI:18420"/>
    </cofactor>
</comment>
<name>A0A0E2BGL2_9LEPT</name>
<evidence type="ECO:0000256" key="1">
    <source>
        <dbReference type="ARBA" id="ARBA00001946"/>
    </source>
</evidence>